<dbReference type="OrthoDB" id="9804993at2"/>
<keyword evidence="1" id="KW-0378">Hydrolase</keyword>
<protein>
    <submittedName>
        <fullName evidence="1">Predicted esterase of the alpha/beta hydrolase fold</fullName>
    </submittedName>
</protein>
<dbReference type="ESTHER" id="hahch-q2shv4">
    <property type="family name" value="Hydrolase_RBBP9_YdeN"/>
</dbReference>
<dbReference type="EMBL" id="CP000155">
    <property type="protein sequence ID" value="ABC29770.1"/>
    <property type="molecule type" value="Genomic_DNA"/>
</dbReference>
<dbReference type="Gene3D" id="3.40.50.1820">
    <property type="entry name" value="alpha/beta hydrolase"/>
    <property type="match status" value="1"/>
</dbReference>
<sequence length="184" mass="20595">MQFDKVNWLFLAGIGNSGEQHWQRMWANRLPNSIWLEHSEWEAPQRDLWVQEMNEAVAQLSQPTVVVSHSLGCLLLLEWASKHGCEHLVGGFLVAVPDPMSDAFPAEAKGFRRGFEHNAAMPLTLIASQDDPYGSIDYAQRCAQQWGASITNIGPKGHINSTSNLGDWREGFELLTGFVDGIEY</sequence>
<dbReference type="GO" id="GO:0016787">
    <property type="term" value="F:hydrolase activity"/>
    <property type="evidence" value="ECO:0007669"/>
    <property type="project" value="UniProtKB-KW"/>
</dbReference>
<evidence type="ECO:0000313" key="1">
    <source>
        <dbReference type="EMBL" id="ABC29770.1"/>
    </source>
</evidence>
<organism evidence="1 2">
    <name type="scientific">Hahella chejuensis (strain KCTC 2396)</name>
    <dbReference type="NCBI Taxonomy" id="349521"/>
    <lineage>
        <taxon>Bacteria</taxon>
        <taxon>Pseudomonadati</taxon>
        <taxon>Pseudomonadota</taxon>
        <taxon>Gammaproteobacteria</taxon>
        <taxon>Oceanospirillales</taxon>
        <taxon>Hahellaceae</taxon>
        <taxon>Hahella</taxon>
    </lineage>
</organism>
<dbReference type="HOGENOM" id="CLU_088863_2_2_6"/>
<dbReference type="InterPro" id="IPR010662">
    <property type="entry name" value="RBBP9/YdeN"/>
</dbReference>
<dbReference type="InterPro" id="IPR029058">
    <property type="entry name" value="AB_hydrolase_fold"/>
</dbReference>
<dbReference type="KEGG" id="hch:HCH_03002"/>
<proteinExistence type="predicted"/>
<dbReference type="STRING" id="349521.HCH_03002"/>
<name>Q2SHV4_HAHCH</name>
<dbReference type="RefSeq" id="WP_011396839.1">
    <property type="nucleotide sequence ID" value="NC_007645.1"/>
</dbReference>
<dbReference type="SUPFAM" id="SSF53474">
    <property type="entry name" value="alpha/beta-Hydrolases"/>
    <property type="match status" value="1"/>
</dbReference>
<evidence type="ECO:0000313" key="2">
    <source>
        <dbReference type="Proteomes" id="UP000000238"/>
    </source>
</evidence>
<dbReference type="Pfam" id="PF06821">
    <property type="entry name" value="Ser_hydrolase"/>
    <property type="match status" value="1"/>
</dbReference>
<dbReference type="Proteomes" id="UP000000238">
    <property type="component" value="Chromosome"/>
</dbReference>
<reference evidence="1 2" key="1">
    <citation type="journal article" date="2005" name="Nucleic Acids Res.">
        <title>Genomic blueprint of Hahella chejuensis, a marine microbe producing an algicidal agent.</title>
        <authorList>
            <person name="Jeong H."/>
            <person name="Yim J.H."/>
            <person name="Lee C."/>
            <person name="Choi S.-H."/>
            <person name="Park Y.K."/>
            <person name="Yoon S.H."/>
            <person name="Hur C.-G."/>
            <person name="Kang H.-Y."/>
            <person name="Kim D."/>
            <person name="Lee H.H."/>
            <person name="Park K.H."/>
            <person name="Park S.-H."/>
            <person name="Park H.-S."/>
            <person name="Lee H.K."/>
            <person name="Oh T.K."/>
            <person name="Kim J.F."/>
        </authorList>
    </citation>
    <scope>NUCLEOTIDE SEQUENCE [LARGE SCALE GENOMIC DNA]</scope>
    <source>
        <strain evidence="1 2">KCTC 2396</strain>
    </source>
</reference>
<dbReference type="eggNOG" id="COG3545">
    <property type="taxonomic scope" value="Bacteria"/>
</dbReference>
<gene>
    <name evidence="1" type="ordered locus">HCH_03002</name>
</gene>
<dbReference type="AlphaFoldDB" id="Q2SHV4"/>
<accession>Q2SHV4</accession>
<keyword evidence="2" id="KW-1185">Reference proteome</keyword>